<dbReference type="Proteomes" id="UP000242645">
    <property type="component" value="Chromosome"/>
</dbReference>
<evidence type="ECO:0000313" key="3">
    <source>
        <dbReference type="Proteomes" id="UP000242645"/>
    </source>
</evidence>
<reference evidence="2 3" key="1">
    <citation type="journal article" date="2017" name="ISME J.">
        <title>Genome of 'Ca. Desulfovibrio trichonymphae', an H2-oxidizing bacterium in a tripartite symbiotic system within a protist cell in the termite gut.</title>
        <authorList>
            <person name="Kuwahara H."/>
            <person name="Yuki M."/>
            <person name="Izawa K."/>
            <person name="Ohkuma M."/>
            <person name="Hongoh Y."/>
        </authorList>
    </citation>
    <scope>NUCLEOTIDE SEQUENCE [LARGE SCALE GENOMIC DNA]</scope>
    <source>
        <strain evidence="2 3">Rs-N31</strain>
    </source>
</reference>
<dbReference type="Pfam" id="PF04972">
    <property type="entry name" value="BON"/>
    <property type="match status" value="2"/>
</dbReference>
<dbReference type="Gene3D" id="3.30.1340.30">
    <property type="match status" value="1"/>
</dbReference>
<evidence type="ECO:0000259" key="1">
    <source>
        <dbReference type="PROSITE" id="PS50914"/>
    </source>
</evidence>
<keyword evidence="3" id="KW-1185">Reference proteome</keyword>
<dbReference type="OrthoDB" id="5459784at2"/>
<dbReference type="SMART" id="SM00749">
    <property type="entry name" value="BON"/>
    <property type="match status" value="2"/>
</dbReference>
<proteinExistence type="predicted"/>
<gene>
    <name evidence="2" type="ORF">RSDT_1021</name>
</gene>
<dbReference type="InterPro" id="IPR051686">
    <property type="entry name" value="Lipoprotein_DolP"/>
</dbReference>
<dbReference type="InterPro" id="IPR007055">
    <property type="entry name" value="BON_dom"/>
</dbReference>
<dbReference type="InterPro" id="IPR014004">
    <property type="entry name" value="Transpt-assoc_nodulatn_dom_bac"/>
</dbReference>
<dbReference type="AlphaFoldDB" id="A0A1J1DUX4"/>
<accession>A0A1J1DUX4</accession>
<dbReference type="PANTHER" id="PTHR34606">
    <property type="entry name" value="BON DOMAIN-CONTAINING PROTEIN"/>
    <property type="match status" value="1"/>
</dbReference>
<dbReference type="EMBL" id="AP017368">
    <property type="protein sequence ID" value="BAV92533.1"/>
    <property type="molecule type" value="Genomic_DNA"/>
</dbReference>
<dbReference type="RefSeq" id="WP_096400148.1">
    <property type="nucleotide sequence ID" value="NZ_AP017368.1"/>
</dbReference>
<dbReference type="PROSITE" id="PS50914">
    <property type="entry name" value="BON"/>
    <property type="match status" value="1"/>
</dbReference>
<feature type="domain" description="BON" evidence="1">
    <location>
        <begin position="107"/>
        <end position="175"/>
    </location>
</feature>
<evidence type="ECO:0000313" key="2">
    <source>
        <dbReference type="EMBL" id="BAV92533.1"/>
    </source>
</evidence>
<name>A0A1J1DUX4_9BACT</name>
<dbReference type="KEGG" id="dtr:RSDT_1021"/>
<dbReference type="PANTHER" id="PTHR34606:SF15">
    <property type="entry name" value="BON DOMAIN-CONTAINING PROTEIN"/>
    <property type="match status" value="1"/>
</dbReference>
<sequence length="182" mass="20022">MQRLSVFMLLAGLTFLHGCTVYGIYKDQRLVDTITDDKTLSAGIKSELLKENFTGGWSVAVYSYYGNVFLIGEASQNVQNKALAIARRHKPRSVTPHWFAPAKSDVSDIVLATSLRKELIQTGGLSSTRIDTEVNAGRVVLLGVVGDDDEKRLAVRTAREVNGVTSVTNYLMLPSTQKRTTE</sequence>
<protein>
    <submittedName>
        <fullName evidence="2">Uncharacterized BON-domain containing protein</fullName>
    </submittedName>
</protein>
<organism evidence="2 3">
    <name type="scientific">Candidatus Desulfovibrio trichonymphae</name>
    <dbReference type="NCBI Taxonomy" id="1725232"/>
    <lineage>
        <taxon>Bacteria</taxon>
        <taxon>Pseudomonadati</taxon>
        <taxon>Thermodesulfobacteriota</taxon>
        <taxon>Desulfovibrionia</taxon>
        <taxon>Desulfovibrionales</taxon>
        <taxon>Desulfovibrionaceae</taxon>
        <taxon>Desulfovibrio</taxon>
    </lineage>
</organism>